<name>A0A2T5ANS0_MYCDI</name>
<dbReference type="Proteomes" id="UP000241247">
    <property type="component" value="Unassembled WGS sequence"/>
</dbReference>
<evidence type="ECO:0000256" key="2">
    <source>
        <dbReference type="ARBA" id="ARBA00022840"/>
    </source>
</evidence>
<gene>
    <name evidence="3" type="ORF">C7449_11214</name>
</gene>
<keyword evidence="1" id="KW-0547">Nucleotide-binding</keyword>
<comment type="caution">
    <text evidence="3">The sequence shown here is derived from an EMBL/GenBank/DDBJ whole genome shotgun (WGS) entry which is preliminary data.</text>
</comment>
<reference evidence="3 4" key="1">
    <citation type="submission" date="2018-04" db="EMBL/GenBank/DDBJ databases">
        <title>Genomic Encyclopedia of Type Strains, Phase IV (KMG-IV): sequencing the most valuable type-strain genomes for metagenomic binning, comparative biology and taxonomic classification.</title>
        <authorList>
            <person name="Goeker M."/>
        </authorList>
    </citation>
    <scope>NUCLEOTIDE SEQUENCE [LARGE SCALE GENOMIC DNA]</scope>
    <source>
        <strain evidence="3 4">DSM 7138</strain>
    </source>
</reference>
<dbReference type="CDD" id="cd02042">
    <property type="entry name" value="ParAB_family"/>
    <property type="match status" value="1"/>
</dbReference>
<dbReference type="InterPro" id="IPR033756">
    <property type="entry name" value="YlxH/NBP35"/>
</dbReference>
<dbReference type="EMBL" id="PZZZ01000012">
    <property type="protein sequence ID" value="PTM88382.1"/>
    <property type="molecule type" value="Genomic_DNA"/>
</dbReference>
<dbReference type="InterPro" id="IPR027417">
    <property type="entry name" value="P-loop_NTPase"/>
</dbReference>
<organism evidence="3 4">
    <name type="scientific">Mycoplana dimorpha</name>
    <dbReference type="NCBI Taxonomy" id="28320"/>
    <lineage>
        <taxon>Bacteria</taxon>
        <taxon>Pseudomonadati</taxon>
        <taxon>Pseudomonadota</taxon>
        <taxon>Alphaproteobacteria</taxon>
        <taxon>Hyphomicrobiales</taxon>
        <taxon>Rhizobiaceae</taxon>
        <taxon>Mycoplana</taxon>
    </lineage>
</organism>
<accession>A0A2T5ANS0</accession>
<evidence type="ECO:0000256" key="1">
    <source>
        <dbReference type="ARBA" id="ARBA00022741"/>
    </source>
</evidence>
<dbReference type="Pfam" id="PF10609">
    <property type="entry name" value="ParA"/>
    <property type="match status" value="1"/>
</dbReference>
<evidence type="ECO:0000313" key="3">
    <source>
        <dbReference type="EMBL" id="PTM88382.1"/>
    </source>
</evidence>
<dbReference type="RefSeq" id="WP_108004804.1">
    <property type="nucleotide sequence ID" value="NZ_JBHEEX010000026.1"/>
</dbReference>
<dbReference type="AlphaFoldDB" id="A0A2T5ANS0"/>
<proteinExistence type="predicted"/>
<dbReference type="GO" id="GO:0005524">
    <property type="term" value="F:ATP binding"/>
    <property type="evidence" value="ECO:0007669"/>
    <property type="project" value="UniProtKB-KW"/>
</dbReference>
<dbReference type="Gene3D" id="3.40.50.300">
    <property type="entry name" value="P-loop containing nucleotide triphosphate hydrolases"/>
    <property type="match status" value="1"/>
</dbReference>
<keyword evidence="2" id="KW-0067">ATP-binding</keyword>
<dbReference type="OrthoDB" id="9804460at2"/>
<protein>
    <submittedName>
        <fullName evidence="3">NUBPL iron-transfer P-loop NTPase</fullName>
    </submittedName>
</protein>
<evidence type="ECO:0000313" key="4">
    <source>
        <dbReference type="Proteomes" id="UP000241247"/>
    </source>
</evidence>
<sequence>MTKTISILGGKGGVGKSMISQLIASQLARLDHAVALLDLDPQGTSQDAWFAMRGNEHRYVSVCQLISVRCGFYLELDPAAGAAVKS</sequence>
<keyword evidence="4" id="KW-1185">Reference proteome</keyword>
<dbReference type="SUPFAM" id="SSF52540">
    <property type="entry name" value="P-loop containing nucleoside triphosphate hydrolases"/>
    <property type="match status" value="1"/>
</dbReference>